<protein>
    <submittedName>
        <fullName evidence="1">Uncharacterized protein</fullName>
    </submittedName>
</protein>
<sequence length="52" mass="6145">MDDPRPQQMLPRVDYIQNLKPCWQEITAVLSEGTYSSELRLEILLDRIEARL</sequence>
<reference evidence="1 2" key="1">
    <citation type="submission" date="2020-06" db="EMBL/GenBank/DDBJ databases">
        <title>Sulfitobacter algicola sp. nov., isolated from green algae.</title>
        <authorList>
            <person name="Wang C."/>
        </authorList>
    </citation>
    <scope>NUCLEOTIDE SEQUENCE [LARGE SCALE GENOMIC DNA]</scope>
    <source>
        <strain evidence="1 2">1151</strain>
    </source>
</reference>
<keyword evidence="2" id="KW-1185">Reference proteome</keyword>
<evidence type="ECO:0000313" key="1">
    <source>
        <dbReference type="EMBL" id="NSX54277.1"/>
    </source>
</evidence>
<dbReference type="Proteomes" id="UP000777935">
    <property type="component" value="Unassembled WGS sequence"/>
</dbReference>
<name>A0ABX2ITX3_9RHOB</name>
<comment type="caution">
    <text evidence="1">The sequence shown here is derived from an EMBL/GenBank/DDBJ whole genome shotgun (WGS) entry which is preliminary data.</text>
</comment>
<dbReference type="RefSeq" id="WP_174136121.1">
    <property type="nucleotide sequence ID" value="NZ_JABUFE010000002.1"/>
</dbReference>
<accession>A0ABX2ITX3</accession>
<dbReference type="EMBL" id="JABUFE010000002">
    <property type="protein sequence ID" value="NSX54277.1"/>
    <property type="molecule type" value="Genomic_DNA"/>
</dbReference>
<gene>
    <name evidence="1" type="ORF">HRQ87_05640</name>
</gene>
<organism evidence="1 2">
    <name type="scientific">Parasulfitobacter algicola</name>
    <dbReference type="NCBI Taxonomy" id="2614809"/>
    <lineage>
        <taxon>Bacteria</taxon>
        <taxon>Pseudomonadati</taxon>
        <taxon>Pseudomonadota</taxon>
        <taxon>Alphaproteobacteria</taxon>
        <taxon>Rhodobacterales</taxon>
        <taxon>Roseobacteraceae</taxon>
        <taxon>Parasulfitobacter</taxon>
    </lineage>
</organism>
<proteinExistence type="predicted"/>
<evidence type="ECO:0000313" key="2">
    <source>
        <dbReference type="Proteomes" id="UP000777935"/>
    </source>
</evidence>